<keyword evidence="3" id="KW-1185">Reference proteome</keyword>
<feature type="compositionally biased region" description="Polar residues" evidence="1">
    <location>
        <begin position="13"/>
        <end position="22"/>
    </location>
</feature>
<dbReference type="PANTHER" id="PTHR35504">
    <property type="entry name" value="PROTEIN EMBRYONIC FLOWER 1"/>
    <property type="match status" value="1"/>
</dbReference>
<dbReference type="AlphaFoldDB" id="A0A9Q0VC25"/>
<gene>
    <name evidence="2" type="ORF">OIU74_028303</name>
</gene>
<protein>
    <submittedName>
        <fullName evidence="2">PROTEIN EMBRYONIC FLOWER 1</fullName>
    </submittedName>
</protein>
<evidence type="ECO:0000313" key="3">
    <source>
        <dbReference type="Proteomes" id="UP001151752"/>
    </source>
</evidence>
<name>A0A9Q0VC25_9ROSI</name>
<dbReference type="GO" id="GO:0009910">
    <property type="term" value="P:negative regulation of flower development"/>
    <property type="evidence" value="ECO:0007669"/>
    <property type="project" value="InterPro"/>
</dbReference>
<dbReference type="GO" id="GO:0048367">
    <property type="term" value="P:shoot system development"/>
    <property type="evidence" value="ECO:0007669"/>
    <property type="project" value="InterPro"/>
</dbReference>
<sequence>MMKAAEIEQVGNFNFTSRNSQDAPFEKGIHSDPSTRRPSFKIPFLSEKQKYTSQVEIGGCSLIQKKDFCSTKSNEKTVGMQEHSAFPRKYTNHIAGKVSEQGALDDIPMEIVELMAKNQYERCLSDGEYEKHQETTQKENPPARRNGVIKIGEPTKQKAVDFFSQADRNSFGMRATGKNWFPCGTGDVVGNRSCYANFHTPGPRNTCQSIPQQSKEADHLWSSMMSNHMPFVYSIPPKCVTQSTNVDVFPHSSGSMLKENMNGDRELKFLNKNAANLGKQNRNFGSETLIRARAEYPFTGKHNGIELNQKPMGSLDLYSNETIPAMHLLSLMDAGVQSSAPVNMDVNSKVLKRPSILQNPEPKEFPRLDNVAFKAVNTVKHPTV</sequence>
<comment type="caution">
    <text evidence="2">The sequence shown here is derived from an EMBL/GenBank/DDBJ whole genome shotgun (WGS) entry which is preliminary data.</text>
</comment>
<accession>A0A9Q0VC25</accession>
<feature type="region of interest" description="Disordered" evidence="1">
    <location>
        <begin position="13"/>
        <end position="38"/>
    </location>
</feature>
<reference evidence="2" key="1">
    <citation type="submission" date="2022-11" db="EMBL/GenBank/DDBJ databases">
        <authorList>
            <person name="Hyden B.L."/>
            <person name="Feng K."/>
            <person name="Yates T."/>
            <person name="Jawdy S."/>
            <person name="Smart L.B."/>
            <person name="Muchero W."/>
        </authorList>
    </citation>
    <scope>NUCLEOTIDE SEQUENCE</scope>
    <source>
        <tissue evidence="2">Shoot tip</tissue>
    </source>
</reference>
<dbReference type="EMBL" id="JAPFFM010000009">
    <property type="protein sequence ID" value="KAJ6745593.1"/>
    <property type="molecule type" value="Genomic_DNA"/>
</dbReference>
<dbReference type="Proteomes" id="UP001151752">
    <property type="component" value="Chromosome 6"/>
</dbReference>
<dbReference type="InterPro" id="IPR034583">
    <property type="entry name" value="EMF1"/>
</dbReference>
<organism evidence="2 3">
    <name type="scientific">Salix koriyanagi</name>
    <dbReference type="NCBI Taxonomy" id="2511006"/>
    <lineage>
        <taxon>Eukaryota</taxon>
        <taxon>Viridiplantae</taxon>
        <taxon>Streptophyta</taxon>
        <taxon>Embryophyta</taxon>
        <taxon>Tracheophyta</taxon>
        <taxon>Spermatophyta</taxon>
        <taxon>Magnoliopsida</taxon>
        <taxon>eudicotyledons</taxon>
        <taxon>Gunneridae</taxon>
        <taxon>Pentapetalae</taxon>
        <taxon>rosids</taxon>
        <taxon>fabids</taxon>
        <taxon>Malpighiales</taxon>
        <taxon>Salicaceae</taxon>
        <taxon>Saliceae</taxon>
        <taxon>Salix</taxon>
    </lineage>
</organism>
<dbReference type="PANTHER" id="PTHR35504:SF1">
    <property type="entry name" value="PROTEIN EMBRYONIC FLOWER 1"/>
    <property type="match status" value="1"/>
</dbReference>
<dbReference type="GO" id="GO:0045892">
    <property type="term" value="P:negative regulation of DNA-templated transcription"/>
    <property type="evidence" value="ECO:0007669"/>
    <property type="project" value="InterPro"/>
</dbReference>
<evidence type="ECO:0000313" key="2">
    <source>
        <dbReference type="EMBL" id="KAJ6745593.1"/>
    </source>
</evidence>
<proteinExistence type="predicted"/>
<feature type="compositionally biased region" description="Basic and acidic residues" evidence="1">
    <location>
        <begin position="24"/>
        <end position="35"/>
    </location>
</feature>
<reference evidence="2" key="2">
    <citation type="journal article" date="2023" name="Int. J. Mol. Sci.">
        <title>De Novo Assembly and Annotation of 11 Diverse Shrub Willow (Salix) Genomes Reveals Novel Gene Organization in Sex-Linked Regions.</title>
        <authorList>
            <person name="Hyden B."/>
            <person name="Feng K."/>
            <person name="Yates T.B."/>
            <person name="Jawdy S."/>
            <person name="Cereghino C."/>
            <person name="Smart L.B."/>
            <person name="Muchero W."/>
        </authorList>
    </citation>
    <scope>NUCLEOTIDE SEQUENCE</scope>
    <source>
        <tissue evidence="2">Shoot tip</tissue>
    </source>
</reference>
<evidence type="ECO:0000256" key="1">
    <source>
        <dbReference type="SAM" id="MobiDB-lite"/>
    </source>
</evidence>